<accession>A0ACC6SWD5</accession>
<organism evidence="1 2">
    <name type="scientific">Mesorhizobium australicum</name>
    <dbReference type="NCBI Taxonomy" id="536018"/>
    <lineage>
        <taxon>Bacteria</taxon>
        <taxon>Pseudomonadati</taxon>
        <taxon>Pseudomonadota</taxon>
        <taxon>Alphaproteobacteria</taxon>
        <taxon>Hyphomicrobiales</taxon>
        <taxon>Phyllobacteriaceae</taxon>
        <taxon>Mesorhizobium</taxon>
    </lineage>
</organism>
<keyword evidence="2" id="KW-1185">Reference proteome</keyword>
<name>A0ACC6SWD5_9HYPH</name>
<dbReference type="Proteomes" id="UP001480082">
    <property type="component" value="Unassembled WGS sequence"/>
</dbReference>
<proteinExistence type="predicted"/>
<comment type="caution">
    <text evidence="1">The sequence shown here is derived from an EMBL/GenBank/DDBJ whole genome shotgun (WGS) entry which is preliminary data.</text>
</comment>
<gene>
    <name evidence="1" type="ORF">NKI81_08325</name>
</gene>
<dbReference type="EMBL" id="JAMYRI010000004">
    <property type="protein sequence ID" value="MER9283967.1"/>
    <property type="molecule type" value="Genomic_DNA"/>
</dbReference>
<protein>
    <submittedName>
        <fullName evidence="1">Uncharacterized protein</fullName>
    </submittedName>
</protein>
<evidence type="ECO:0000313" key="2">
    <source>
        <dbReference type="Proteomes" id="UP001480082"/>
    </source>
</evidence>
<reference evidence="1 2" key="1">
    <citation type="journal article" date="2024" name="Proc. Natl. Acad. Sci. U.S.A.">
        <title>The evolutionary genomics of adaptation to stress in wild rhizobium bacteria.</title>
        <authorList>
            <person name="Kehlet-Delgado H."/>
            <person name="Montoya A.P."/>
            <person name="Jensen K.T."/>
            <person name="Wendlandt C.E."/>
            <person name="Dexheimer C."/>
            <person name="Roberts M."/>
            <person name="Torres Martinez L."/>
            <person name="Friesen M.L."/>
            <person name="Griffitts J.S."/>
            <person name="Porter S.S."/>
        </authorList>
    </citation>
    <scope>NUCLEOTIDE SEQUENCE [LARGE SCALE GENOMIC DNA]</scope>
    <source>
        <strain evidence="1 2">M0468</strain>
    </source>
</reference>
<evidence type="ECO:0000313" key="1">
    <source>
        <dbReference type="EMBL" id="MER9283967.1"/>
    </source>
</evidence>
<sequence length="117" mass="13746">MKKLLIASVIAIASAVAVIAPASAASITLGIGNGYDDDYYVPRHRDYYRHYSDDGAYYGGYSDDGAYYRRHHYRYGVYDDGYRPRYYGMYHRRCHTELVKHWRHHHRVIETVRVCGY</sequence>